<dbReference type="HOGENOM" id="CLU_120123_0_0_1"/>
<evidence type="ECO:0000313" key="2">
    <source>
        <dbReference type="Proteomes" id="UP000053989"/>
    </source>
</evidence>
<protein>
    <submittedName>
        <fullName evidence="1">Uncharacterized protein</fullName>
    </submittedName>
</protein>
<keyword evidence="2" id="KW-1185">Reference proteome</keyword>
<dbReference type="GO" id="GO:0000423">
    <property type="term" value="P:mitophagy"/>
    <property type="evidence" value="ECO:0007669"/>
    <property type="project" value="InterPro"/>
</dbReference>
<dbReference type="EMBL" id="KN822004">
    <property type="protein sequence ID" value="KIM70629.1"/>
    <property type="molecule type" value="Genomic_DNA"/>
</dbReference>
<dbReference type="GO" id="GO:0140580">
    <property type="term" value="F:mitochondrion autophagosome adaptor activity"/>
    <property type="evidence" value="ECO:0007669"/>
    <property type="project" value="InterPro"/>
</dbReference>
<dbReference type="PANTHER" id="PTHR38699">
    <property type="entry name" value="CHROMOSOME 1, WHOLE GENOME SHOTGUN SEQUENCE"/>
    <property type="match status" value="1"/>
</dbReference>
<name>A0A0C3ER98_9AGAM</name>
<reference evidence="2" key="2">
    <citation type="submission" date="2015-01" db="EMBL/GenBank/DDBJ databases">
        <title>Evolutionary Origins and Diversification of the Mycorrhizal Mutualists.</title>
        <authorList>
            <consortium name="DOE Joint Genome Institute"/>
            <consortium name="Mycorrhizal Genomics Consortium"/>
            <person name="Kohler A."/>
            <person name="Kuo A."/>
            <person name="Nagy L.G."/>
            <person name="Floudas D."/>
            <person name="Copeland A."/>
            <person name="Barry K.W."/>
            <person name="Cichocki N."/>
            <person name="Veneault-Fourrey C."/>
            <person name="LaButti K."/>
            <person name="Lindquist E.A."/>
            <person name="Lipzen A."/>
            <person name="Lundell T."/>
            <person name="Morin E."/>
            <person name="Murat C."/>
            <person name="Riley R."/>
            <person name="Ohm R."/>
            <person name="Sun H."/>
            <person name="Tunlid A."/>
            <person name="Henrissat B."/>
            <person name="Grigoriev I.V."/>
            <person name="Hibbett D.S."/>
            <person name="Martin F."/>
        </authorList>
    </citation>
    <scope>NUCLEOTIDE SEQUENCE [LARGE SCALE GENOMIC DNA]</scope>
    <source>
        <strain evidence="2">Foug A</strain>
    </source>
</reference>
<proteinExistence type="predicted"/>
<evidence type="ECO:0000313" key="1">
    <source>
        <dbReference type="EMBL" id="KIM70629.1"/>
    </source>
</evidence>
<reference evidence="1 2" key="1">
    <citation type="submission" date="2014-04" db="EMBL/GenBank/DDBJ databases">
        <authorList>
            <consortium name="DOE Joint Genome Institute"/>
            <person name="Kuo A."/>
            <person name="Kohler A."/>
            <person name="Nagy L.G."/>
            <person name="Floudas D."/>
            <person name="Copeland A."/>
            <person name="Barry K.W."/>
            <person name="Cichocki N."/>
            <person name="Veneault-Fourrey C."/>
            <person name="LaButti K."/>
            <person name="Lindquist E.A."/>
            <person name="Lipzen A."/>
            <person name="Lundell T."/>
            <person name="Morin E."/>
            <person name="Murat C."/>
            <person name="Sun H."/>
            <person name="Tunlid A."/>
            <person name="Henrissat B."/>
            <person name="Grigoriev I.V."/>
            <person name="Hibbett D.S."/>
            <person name="Martin F."/>
            <person name="Nordberg H.P."/>
            <person name="Cantor M.N."/>
            <person name="Hua S.X."/>
        </authorList>
    </citation>
    <scope>NUCLEOTIDE SEQUENCE [LARGE SCALE GENOMIC DNA]</scope>
    <source>
        <strain evidence="1 2">Foug A</strain>
    </source>
</reference>
<dbReference type="Proteomes" id="UP000053989">
    <property type="component" value="Unassembled WGS sequence"/>
</dbReference>
<accession>A0A0C3ER98</accession>
<dbReference type="InParanoid" id="A0A0C3ER98"/>
<organism evidence="1 2">
    <name type="scientific">Scleroderma citrinum Foug A</name>
    <dbReference type="NCBI Taxonomy" id="1036808"/>
    <lineage>
        <taxon>Eukaryota</taxon>
        <taxon>Fungi</taxon>
        <taxon>Dikarya</taxon>
        <taxon>Basidiomycota</taxon>
        <taxon>Agaricomycotina</taxon>
        <taxon>Agaricomycetes</taxon>
        <taxon>Agaricomycetidae</taxon>
        <taxon>Boletales</taxon>
        <taxon>Sclerodermatineae</taxon>
        <taxon>Sclerodermataceae</taxon>
        <taxon>Scleroderma</taxon>
    </lineage>
</organism>
<dbReference type="OrthoDB" id="2430343at2759"/>
<dbReference type="AlphaFoldDB" id="A0A0C3ER98"/>
<dbReference type="InterPro" id="IPR013898">
    <property type="entry name" value="Atg43"/>
</dbReference>
<gene>
    <name evidence="1" type="ORF">SCLCIDRAFT_100555</name>
</gene>
<dbReference type="STRING" id="1036808.A0A0C3ER98"/>
<dbReference type="PANTHER" id="PTHR38699:SF1">
    <property type="entry name" value="MITOPHAGY RECEPTOR ATG43"/>
    <property type="match status" value="1"/>
</dbReference>
<sequence>MPNLSTDSSGYIRTDYDLHAKHLDEEEPRPRRKLPIPDLRFEQTYLSRIRGCLHIEPQTAPISEDGDYVAVTHVVPLINPSQQVISIDWWNVAYITWRDQVMMPLLQGILWGVVGTYYKPLISLAKEGLHCKSTVNAVEGDGVSWLRRWARKLGSSNVSVGPLNVRGRP</sequence>